<organism evidence="1 2">
    <name type="scientific">Bacillus phage vB_BceM_Bc431v3</name>
    <dbReference type="NCBI Taxonomy" id="1195072"/>
    <lineage>
        <taxon>Viruses</taxon>
        <taxon>Duplodnaviria</taxon>
        <taxon>Heunggongvirae</taxon>
        <taxon>Uroviricota</taxon>
        <taxon>Caudoviricetes</taxon>
        <taxon>Herelleviridae</taxon>
        <taxon>Bastillevirinae</taxon>
        <taxon>Caeruleovirus</taxon>
        <taxon>Caeruleovirus Bc431</taxon>
    </lineage>
</organism>
<dbReference type="GeneID" id="15041849"/>
<sequence>MIADRRKEVVYVEKYINLPGDEPMKTRFEYEVGEVITVNNNRPHKCYKKEVKDGKLFQYFKEGRIKVVWD</sequence>
<dbReference type="Proteomes" id="UP000011865">
    <property type="component" value="Segment"/>
</dbReference>
<gene>
    <name evidence="1" type="primary">orf090</name>
</gene>
<name>M4HPY7_9CAUD</name>
<reference evidence="1 2" key="1">
    <citation type="journal article" date="2013" name="Virol. J.">
        <title>Genome sequence and analysis of a broad-host range lytic bacteriophage that infects the Bacillus cereus group.</title>
        <authorList>
            <person name="El-Arabi T.F."/>
            <person name="Griffiths M.W."/>
            <person name="She Y.M."/>
            <person name="Villegas A."/>
            <person name="Lingohr E.J."/>
            <person name="Kropinski A.M."/>
        </authorList>
    </citation>
    <scope>NUCLEOTIDE SEQUENCE [LARGE SCALE GENOMIC DNA]</scope>
</reference>
<keyword evidence="2" id="KW-1185">Reference proteome</keyword>
<dbReference type="RefSeq" id="YP_007676990.1">
    <property type="nucleotide sequence ID" value="NC_020873.1"/>
</dbReference>
<dbReference type="OrthoDB" id="23551at10239"/>
<evidence type="ECO:0000313" key="1">
    <source>
        <dbReference type="EMBL" id="AFQ96400.1"/>
    </source>
</evidence>
<proteinExistence type="predicted"/>
<accession>M4HPY7</accession>
<evidence type="ECO:0000313" key="2">
    <source>
        <dbReference type="Proteomes" id="UP000011865"/>
    </source>
</evidence>
<protein>
    <submittedName>
        <fullName evidence="1">Uncharacterized protein</fullName>
    </submittedName>
</protein>
<dbReference type="EMBL" id="JX094431">
    <property type="protein sequence ID" value="AFQ96400.1"/>
    <property type="molecule type" value="Genomic_DNA"/>
</dbReference>
<dbReference type="KEGG" id="vg:15041849"/>